<evidence type="ECO:0000256" key="2">
    <source>
        <dbReference type="ARBA" id="ARBA00009765"/>
    </source>
</evidence>
<evidence type="ECO:0000256" key="5">
    <source>
        <dbReference type="ARBA" id="ARBA00022692"/>
    </source>
</evidence>
<feature type="compositionally biased region" description="Polar residues" evidence="8">
    <location>
        <begin position="12"/>
        <end position="41"/>
    </location>
</feature>
<comment type="caution">
    <text evidence="10">The sequence shown here is derived from an EMBL/GenBank/DDBJ whole genome shotgun (WGS) entry which is preliminary data.</text>
</comment>
<accession>A0A8H6XC43</accession>
<organism evidence="10 11">
    <name type="scientific">Mycena venus</name>
    <dbReference type="NCBI Taxonomy" id="2733690"/>
    <lineage>
        <taxon>Eukaryota</taxon>
        <taxon>Fungi</taxon>
        <taxon>Dikarya</taxon>
        <taxon>Basidiomycota</taxon>
        <taxon>Agaricomycotina</taxon>
        <taxon>Agaricomycetes</taxon>
        <taxon>Agaricomycetidae</taxon>
        <taxon>Agaricales</taxon>
        <taxon>Marasmiineae</taxon>
        <taxon>Mycenaceae</taxon>
        <taxon>Mycena</taxon>
    </lineage>
</organism>
<dbReference type="PANTHER" id="PTHR46494">
    <property type="entry name" value="CORA FAMILY METAL ION TRANSPORTER (EUROFUNG)"/>
    <property type="match status" value="1"/>
</dbReference>
<evidence type="ECO:0000256" key="9">
    <source>
        <dbReference type="SAM" id="Phobius"/>
    </source>
</evidence>
<feature type="transmembrane region" description="Helical" evidence="9">
    <location>
        <begin position="479"/>
        <end position="506"/>
    </location>
</feature>
<evidence type="ECO:0000256" key="6">
    <source>
        <dbReference type="ARBA" id="ARBA00022989"/>
    </source>
</evidence>
<evidence type="ECO:0000256" key="8">
    <source>
        <dbReference type="SAM" id="MobiDB-lite"/>
    </source>
</evidence>
<dbReference type="GO" id="GO:0005886">
    <property type="term" value="C:plasma membrane"/>
    <property type="evidence" value="ECO:0007669"/>
    <property type="project" value="UniProtKB-SubCell"/>
</dbReference>
<evidence type="ECO:0000313" key="10">
    <source>
        <dbReference type="EMBL" id="KAF7338595.1"/>
    </source>
</evidence>
<dbReference type="SUPFAM" id="SSF143865">
    <property type="entry name" value="CorA soluble domain-like"/>
    <property type="match status" value="1"/>
</dbReference>
<proteinExistence type="inferred from homology"/>
<feature type="compositionally biased region" description="Basic and acidic residues" evidence="8">
    <location>
        <begin position="181"/>
        <end position="192"/>
    </location>
</feature>
<comment type="similarity">
    <text evidence="2">Belongs to the CorA metal ion transporter (MIT) (TC 1.A.35) family.</text>
</comment>
<evidence type="ECO:0000256" key="7">
    <source>
        <dbReference type="ARBA" id="ARBA00023136"/>
    </source>
</evidence>
<name>A0A8H6XC43_9AGAR</name>
<dbReference type="InterPro" id="IPR045861">
    <property type="entry name" value="CorA_cytoplasmic_dom"/>
</dbReference>
<dbReference type="OrthoDB" id="165352at2759"/>
<reference evidence="10" key="1">
    <citation type="submission" date="2020-05" db="EMBL/GenBank/DDBJ databases">
        <title>Mycena genomes resolve the evolution of fungal bioluminescence.</title>
        <authorList>
            <person name="Tsai I.J."/>
        </authorList>
    </citation>
    <scope>NUCLEOTIDE SEQUENCE</scope>
    <source>
        <strain evidence="10">CCC161011</strain>
    </source>
</reference>
<evidence type="ECO:0000313" key="11">
    <source>
        <dbReference type="Proteomes" id="UP000620124"/>
    </source>
</evidence>
<gene>
    <name evidence="10" type="ORF">MVEN_02085800</name>
</gene>
<dbReference type="PANTHER" id="PTHR46494:SF1">
    <property type="entry name" value="CORA FAMILY METAL ION TRANSPORTER (EUROFUNG)"/>
    <property type="match status" value="1"/>
</dbReference>
<keyword evidence="4" id="KW-1003">Cell membrane</keyword>
<feature type="region of interest" description="Disordered" evidence="8">
    <location>
        <begin position="181"/>
        <end position="201"/>
    </location>
</feature>
<evidence type="ECO:0000256" key="1">
    <source>
        <dbReference type="ARBA" id="ARBA00004651"/>
    </source>
</evidence>
<dbReference type="InterPro" id="IPR002523">
    <property type="entry name" value="MgTranspt_CorA/ZnTranspt_ZntB"/>
</dbReference>
<dbReference type="GO" id="GO:0015087">
    <property type="term" value="F:cobalt ion transmembrane transporter activity"/>
    <property type="evidence" value="ECO:0007669"/>
    <property type="project" value="TreeGrafter"/>
</dbReference>
<comment type="subcellular location">
    <subcellularLocation>
        <location evidence="1">Cell membrane</location>
        <topology evidence="1">Multi-pass membrane protein</topology>
    </subcellularLocation>
</comment>
<sequence length="712" mass="79727">MLLPKPSIHSVPHQSSGLQMSPHSNQDDNTWLRNRSSSSGAATRHQAVRQHSSIGAEPGIDPREPDKYSNFSEKCAIQVAEFSSEHVSLNALSNAEFVELMKQPRHKLEEEPDGAPTKRSLRWINIGGISWDVVSAMALRYDLHSLALEDILHEQGHNQSKADYYQQHLFLRVLCHSIPTHEDSEAGPDPRSEYPGSWDKPVRTRGAAEKMAGYKDDLEDKLQNRRFSALSGFRLAARQRQILRIAALKKGDRVAVKHEPMFIFLLREGTVISIRPSTNLAFTDPVTERMHQHDSVLRTSEDPAILVEALLDLNAIPVVDRILEVMDQYQDKIHQLEHDILMKPGMNTVRSLHILSGDLIMHKRTLEPIKTMLYGLRRYDQDRCAAMGFGNDLPANRGQVHADINASDAGLGVGVGAAAHHFRREGYLSYNSKIYLADVYDHMDFVLTSLDMFAGISENLINYAFNMAAYEANEVMRRLTLATIIFLPLTLLTGYFGMNFTAMWSIHNNSDLLFWIIALPVMGVIVPMFLYTDIKRMILETHCTNSKYLKETMPMLWEADVATMLPVPRGVLLLAGPYDQCTDWGAHKTACRKSLDALLFPVDGETPTIIKFPYTSKVDKDGAPALPPTPYHALDLQTLKQYLEGLEMKHVSKLGSHGPFLERPLVVMYSSEWSELPRNQCVAELTGGEDGRPVGGERTGAAPEGEAVCGDV</sequence>
<dbReference type="GO" id="GO:0015095">
    <property type="term" value="F:magnesium ion transmembrane transporter activity"/>
    <property type="evidence" value="ECO:0007669"/>
    <property type="project" value="TreeGrafter"/>
</dbReference>
<keyword evidence="7 9" id="KW-0472">Membrane</keyword>
<dbReference type="GO" id="GO:0000287">
    <property type="term" value="F:magnesium ion binding"/>
    <property type="evidence" value="ECO:0007669"/>
    <property type="project" value="TreeGrafter"/>
</dbReference>
<dbReference type="Gene3D" id="1.20.58.340">
    <property type="entry name" value="Magnesium transport protein CorA, transmembrane region"/>
    <property type="match status" value="2"/>
</dbReference>
<keyword evidence="6 9" id="KW-1133">Transmembrane helix</keyword>
<protein>
    <submittedName>
        <fullName evidence="10">CorA-like protein</fullName>
    </submittedName>
</protein>
<feature type="region of interest" description="Disordered" evidence="8">
    <location>
        <begin position="1"/>
        <end position="68"/>
    </location>
</feature>
<evidence type="ECO:0000256" key="3">
    <source>
        <dbReference type="ARBA" id="ARBA00022448"/>
    </source>
</evidence>
<dbReference type="AlphaFoldDB" id="A0A8H6XC43"/>
<dbReference type="Proteomes" id="UP000620124">
    <property type="component" value="Unassembled WGS sequence"/>
</dbReference>
<feature type="region of interest" description="Disordered" evidence="8">
    <location>
        <begin position="686"/>
        <end position="712"/>
    </location>
</feature>
<feature type="transmembrane region" description="Helical" evidence="9">
    <location>
        <begin position="512"/>
        <end position="531"/>
    </location>
</feature>
<dbReference type="InterPro" id="IPR045863">
    <property type="entry name" value="CorA_TM1_TM2"/>
</dbReference>
<evidence type="ECO:0000256" key="4">
    <source>
        <dbReference type="ARBA" id="ARBA00022475"/>
    </source>
</evidence>
<dbReference type="Gene3D" id="3.30.460.20">
    <property type="entry name" value="CorA soluble domain-like"/>
    <property type="match status" value="1"/>
</dbReference>
<dbReference type="Pfam" id="PF01544">
    <property type="entry name" value="CorA"/>
    <property type="match status" value="1"/>
</dbReference>
<keyword evidence="11" id="KW-1185">Reference proteome</keyword>
<dbReference type="EMBL" id="JACAZI010000021">
    <property type="protein sequence ID" value="KAF7338595.1"/>
    <property type="molecule type" value="Genomic_DNA"/>
</dbReference>
<dbReference type="GO" id="GO:0050897">
    <property type="term" value="F:cobalt ion binding"/>
    <property type="evidence" value="ECO:0007669"/>
    <property type="project" value="TreeGrafter"/>
</dbReference>
<keyword evidence="5 9" id="KW-0812">Transmembrane</keyword>
<keyword evidence="3" id="KW-0813">Transport</keyword>
<dbReference type="SUPFAM" id="SSF144083">
    <property type="entry name" value="Magnesium transport protein CorA, transmembrane region"/>
    <property type="match status" value="1"/>
</dbReference>